<feature type="compositionally biased region" description="Low complexity" evidence="1">
    <location>
        <begin position="412"/>
        <end position="425"/>
    </location>
</feature>
<dbReference type="EMBL" id="JAAXKZ010000002">
    <property type="protein sequence ID" value="NMH90242.1"/>
    <property type="molecule type" value="Genomic_DNA"/>
</dbReference>
<feature type="domain" description="Mce/MlaD" evidence="3">
    <location>
        <begin position="35"/>
        <end position="111"/>
    </location>
</feature>
<feature type="region of interest" description="Disordered" evidence="1">
    <location>
        <begin position="397"/>
        <end position="460"/>
    </location>
</feature>
<proteinExistence type="predicted"/>
<dbReference type="Pfam" id="PF02470">
    <property type="entry name" value="MlaD"/>
    <property type="match status" value="1"/>
</dbReference>
<protein>
    <submittedName>
        <fullName evidence="4">MCE family protein</fullName>
    </submittedName>
</protein>
<dbReference type="RefSeq" id="WP_169409730.1">
    <property type="nucleotide sequence ID" value="NZ_JAAXKZ010000002.1"/>
</dbReference>
<organism evidence="4 5">
    <name type="scientific">Pseudonocardia bannensis</name>
    <dbReference type="NCBI Taxonomy" id="630973"/>
    <lineage>
        <taxon>Bacteria</taxon>
        <taxon>Bacillati</taxon>
        <taxon>Actinomycetota</taxon>
        <taxon>Actinomycetes</taxon>
        <taxon>Pseudonocardiales</taxon>
        <taxon>Pseudonocardiaceae</taxon>
        <taxon>Pseudonocardia</taxon>
    </lineage>
</organism>
<keyword evidence="2" id="KW-0732">Signal</keyword>
<evidence type="ECO:0000256" key="1">
    <source>
        <dbReference type="SAM" id="MobiDB-lite"/>
    </source>
</evidence>
<feature type="signal peptide" evidence="2">
    <location>
        <begin position="1"/>
        <end position="27"/>
    </location>
</feature>
<dbReference type="Proteomes" id="UP000586918">
    <property type="component" value="Unassembled WGS sequence"/>
</dbReference>
<feature type="chain" id="PRO_5032897681" evidence="2">
    <location>
        <begin position="28"/>
        <end position="460"/>
    </location>
</feature>
<dbReference type="PANTHER" id="PTHR33371">
    <property type="entry name" value="INTERMEMBRANE PHOSPHOLIPID TRANSPORT SYSTEM BINDING PROTEIN MLAD-RELATED"/>
    <property type="match status" value="1"/>
</dbReference>
<dbReference type="AlphaFoldDB" id="A0A848DBD9"/>
<evidence type="ECO:0000256" key="2">
    <source>
        <dbReference type="SAM" id="SignalP"/>
    </source>
</evidence>
<comment type="caution">
    <text evidence="4">The sequence shown here is derived from an EMBL/GenBank/DDBJ whole genome shotgun (WGS) entry which is preliminary data.</text>
</comment>
<evidence type="ECO:0000313" key="5">
    <source>
        <dbReference type="Proteomes" id="UP000586918"/>
    </source>
</evidence>
<reference evidence="4 5" key="1">
    <citation type="submission" date="2020-04" db="EMBL/GenBank/DDBJ databases">
        <authorList>
            <person name="Klaysubun C."/>
            <person name="Duangmal K."/>
            <person name="Lipun K."/>
        </authorList>
    </citation>
    <scope>NUCLEOTIDE SEQUENCE [LARGE SCALE GENOMIC DNA]</scope>
    <source>
        <strain evidence="4 5">DSM 45300</strain>
    </source>
</reference>
<name>A0A848DBD9_9PSEU</name>
<evidence type="ECO:0000259" key="3">
    <source>
        <dbReference type="Pfam" id="PF02470"/>
    </source>
</evidence>
<evidence type="ECO:0000313" key="4">
    <source>
        <dbReference type="EMBL" id="NMH90242.1"/>
    </source>
</evidence>
<dbReference type="InterPro" id="IPR003399">
    <property type="entry name" value="Mce/MlaD"/>
</dbReference>
<keyword evidence="5" id="KW-1185">Reference proteome</keyword>
<dbReference type="InterPro" id="IPR052336">
    <property type="entry name" value="MlaD_Phospholipid_Transporter"/>
</dbReference>
<dbReference type="PANTHER" id="PTHR33371:SF4">
    <property type="entry name" value="INTERMEMBRANE PHOSPHOLIPID TRANSPORT SYSTEM BINDING PROTEIN MLAD"/>
    <property type="match status" value="1"/>
</dbReference>
<sequence length="460" mass="47229">MRRPSVRAAAVAVVAIIGTTGAMSGLAAENPATKGMTIVAEFADAGPLLPGNEVKIDGVMVGEVSEMRVRDGVADIALRLDPAALPVYRDARLTIRPVSLLGERYVDLERGTPTEPELEPGTIVPAAQTSVNVDLDEILNTLDDPTGESLAFLVTTLGEGLRDNGGNVDEAIRALAPSLTDTRALTSVLADQNVLLGTLLDRVEPVAGALAADDGRSLDQLVGAADRLLAASTAQQQALDETLAELPGALRSARTTLGTLAATAQETTPTLRAIRPVTEDLTAISGELMTFADALDPALVQAQPVLERAEALLEEARPVAADLRRAGPELQTTAASARPLTEDLTGNLDNVLNFIRYWALATNGHDGLSHYLRVVMLLNPDSVTGLAPAGAVPDVLPPAAEIGGEQPGTEVPGAPAADAPPATGGLLQAPTADPAEPSGATGLSPEQESGMLGFLVGGGS</sequence>
<gene>
    <name evidence="4" type="ORF">HF519_01250</name>
</gene>
<accession>A0A848DBD9</accession>